<keyword evidence="1" id="KW-0472">Membrane</keyword>
<dbReference type="EMBL" id="AZXY01000002">
    <property type="protein sequence ID" value="KSZ59682.1"/>
    <property type="molecule type" value="Genomic_DNA"/>
</dbReference>
<comment type="caution">
    <text evidence="2">The sequence shown here is derived from an EMBL/GenBank/DDBJ whole genome shotgun (WGS) entry which is preliminary data.</text>
</comment>
<sequence length="307" mass="34085">MQHENADKDPDLRKRSDAEADAALLPPKPKWWQARWVLRVSPLVAFVLLVLAGWAGLSLFNWWAGDGSDGAAAGAWASAFGATALAVASVWLAWQANVQAKEAAKDQEKRHKDELDRADARLSDELEAQRKHQQLMAISPIWVELVALATAYHQVSKVPEEVALDREEMQKEQDFITPEVLKPVQDAMLEWTDATTDFDVACSNALMMVTEEHTAKMVSELYVQFRVVQGEMGKVAAMALTQSTLDVQIARKSLDAKVEELRLKRRAVIRSAREHIVGEEWLDLSIDGVDPFDVGVGDAFKTPASSK</sequence>
<gene>
    <name evidence="2" type="ORF">Z045_05815</name>
</gene>
<evidence type="ECO:0000256" key="1">
    <source>
        <dbReference type="SAM" id="Phobius"/>
    </source>
</evidence>
<reference evidence="2 3" key="2">
    <citation type="journal article" date="2016" name="Genome Announc.">
        <title>Draft Genome Sequence of a Versatile Hydrocarbon-Degrading Bacterium, Rhodococcus pyridinivorans Strain KG-16, Collected from Oil Fields in India.</title>
        <authorList>
            <person name="Aggarwal R.K."/>
            <person name="Dawar C."/>
            <person name="Phanindranath R."/>
            <person name="Mutnuri L."/>
            <person name="Dayal A.M."/>
        </authorList>
    </citation>
    <scope>NUCLEOTIDE SEQUENCE [LARGE SCALE GENOMIC DNA]</scope>
    <source>
        <strain evidence="2 3">KG-16</strain>
    </source>
</reference>
<protein>
    <submittedName>
        <fullName evidence="2">Uncharacterized protein</fullName>
    </submittedName>
</protein>
<name>A0A0V9UNV4_9NOCA</name>
<evidence type="ECO:0000313" key="2">
    <source>
        <dbReference type="EMBL" id="KSZ59682.1"/>
    </source>
</evidence>
<keyword evidence="1" id="KW-1133">Transmembrane helix</keyword>
<accession>A0A0V9UNV4</accession>
<evidence type="ECO:0000313" key="3">
    <source>
        <dbReference type="Proteomes" id="UP000053060"/>
    </source>
</evidence>
<feature type="transmembrane region" description="Helical" evidence="1">
    <location>
        <begin position="36"/>
        <end position="63"/>
    </location>
</feature>
<feature type="transmembrane region" description="Helical" evidence="1">
    <location>
        <begin position="75"/>
        <end position="94"/>
    </location>
</feature>
<organism evidence="2 3">
    <name type="scientific">Rhodococcus pyridinivorans KG-16</name>
    <dbReference type="NCBI Taxonomy" id="1441730"/>
    <lineage>
        <taxon>Bacteria</taxon>
        <taxon>Bacillati</taxon>
        <taxon>Actinomycetota</taxon>
        <taxon>Actinomycetes</taxon>
        <taxon>Mycobacteriales</taxon>
        <taxon>Nocardiaceae</taxon>
        <taxon>Rhodococcus</taxon>
    </lineage>
</organism>
<keyword evidence="1" id="KW-0812">Transmembrane</keyword>
<dbReference type="PATRIC" id="fig|1441730.3.peg.1220"/>
<dbReference type="AlphaFoldDB" id="A0A0V9UNV4"/>
<proteinExistence type="predicted"/>
<dbReference type="Proteomes" id="UP000053060">
    <property type="component" value="Unassembled WGS sequence"/>
</dbReference>
<reference evidence="3" key="1">
    <citation type="submission" date="2015-01" db="EMBL/GenBank/DDBJ databases">
        <title>Draft genome sequence of Rhodococcus pyridinivorans strain KG-16, a hydrocarbon-degrading bacterium.</title>
        <authorList>
            <person name="Aggarwal R.K."/>
            <person name="Dawar C."/>
        </authorList>
    </citation>
    <scope>NUCLEOTIDE SEQUENCE [LARGE SCALE GENOMIC DNA]</scope>
    <source>
        <strain evidence="3">KG-16</strain>
    </source>
</reference>
<dbReference type="RefSeq" id="WP_060651042.1">
    <property type="nucleotide sequence ID" value="NZ_AZXY01000002.1"/>
</dbReference>